<dbReference type="Pfam" id="PF20741">
    <property type="entry name" value="GKRP-like_C"/>
    <property type="match status" value="1"/>
</dbReference>
<dbReference type="InterPro" id="IPR040190">
    <property type="entry name" value="MURQ/GCKR"/>
</dbReference>
<reference evidence="3 4" key="1">
    <citation type="journal article" date="2018" name="BMC Genomics">
        <title>The genome of Naegleria lovaniensis, the basis for a comparative approach to unravel pathogenicity factors of the human pathogenic amoeba N. fowleri.</title>
        <authorList>
            <person name="Liechti N."/>
            <person name="Schurch N."/>
            <person name="Bruggmann R."/>
            <person name="Wittwer M."/>
        </authorList>
    </citation>
    <scope>NUCLEOTIDE SEQUENCE [LARGE SCALE GENOMIC DNA]</scope>
    <source>
        <strain evidence="3 4">ATCC 30569</strain>
    </source>
</reference>
<dbReference type="PROSITE" id="PS01272">
    <property type="entry name" value="GCKR"/>
    <property type="match status" value="1"/>
</dbReference>
<dbReference type="PANTHER" id="PTHR10088:SF4">
    <property type="entry name" value="GLUCOKINASE REGULATORY PROTEIN"/>
    <property type="match status" value="1"/>
</dbReference>
<dbReference type="InterPro" id="IPR054017">
    <property type="entry name" value="GKRP_SIS_2"/>
</dbReference>
<dbReference type="GeneID" id="68103911"/>
<comment type="caution">
    <text evidence="3">The sequence shown here is derived from an EMBL/GenBank/DDBJ whole genome shotgun (WGS) entry which is preliminary data.</text>
</comment>
<dbReference type="InterPro" id="IPR001347">
    <property type="entry name" value="SIS_dom"/>
</dbReference>
<dbReference type="AlphaFoldDB" id="A0AA88H476"/>
<dbReference type="GO" id="GO:1901135">
    <property type="term" value="P:carbohydrate derivative metabolic process"/>
    <property type="evidence" value="ECO:0007669"/>
    <property type="project" value="InterPro"/>
</dbReference>
<gene>
    <name evidence="3" type="ORF">C9374_011457</name>
</gene>
<dbReference type="PROSITE" id="PS51464">
    <property type="entry name" value="SIS"/>
    <property type="match status" value="1"/>
</dbReference>
<dbReference type="RefSeq" id="XP_044554626.1">
    <property type="nucleotide sequence ID" value="XM_044687114.1"/>
</dbReference>
<dbReference type="SUPFAM" id="SSF53697">
    <property type="entry name" value="SIS domain"/>
    <property type="match status" value="2"/>
</dbReference>
<dbReference type="GO" id="GO:0004857">
    <property type="term" value="F:enzyme inhibitor activity"/>
    <property type="evidence" value="ECO:0007669"/>
    <property type="project" value="TreeGrafter"/>
</dbReference>
<dbReference type="PANTHER" id="PTHR10088">
    <property type="entry name" value="GLUCOKINASE REGULATORY PROTEIN"/>
    <property type="match status" value="1"/>
</dbReference>
<dbReference type="Gene3D" id="3.40.50.10490">
    <property type="entry name" value="Glucose-6-phosphate isomerase like protein, domain 1"/>
    <property type="match status" value="1"/>
</dbReference>
<accession>A0AA88H476</accession>
<keyword evidence="4" id="KW-1185">Reference proteome</keyword>
<sequence length="597" mass="65790">MSQRITERSNSLTQDIDIASIDGMVRLLRTCDAQMFCGYETFPSSFDESTIQSLCKIALRMKQCIEDWRSDESSAPVSNVFMSGCGTSGRIAYFCARNYNYCIRKLFGKADDGKDCFQYIIAGGVNALVSPQEAAEDKPEVGKNDLLSLISQNNTEKGLFIGITCGFSAAYVAGQIMHLSEDKSLNIDSVLFGFNPVEFARELPIEGPEGITGSTRMKGGSATKLLLDVAFSAAILSILNNNDNCYTNGISLTHNVRELIIHTLQGFEMTTRCTYDSAFSLGSEIINPKLFEKPISNAIDMASQSLKHSAATRDNTAVPRNEKEIGHIYYVGCGNAGILGFIDASECVPTYGAHPMDVRGFVKNGWNEIFQSEKTDSNREVLPQVNSNDSVFFLVIDNTLSEEVLNEMIELYHEVKNTKLASTCWLVVTAQSTADYEHASVLPKISELLLNQSHDNNNTKKTHTVVVPLPKLTPVPYLYGYAELCLKLMLNAITTASHVQKGMTFGNRMINLKVSNNKLYYRAINIVSTIMKVSEQVAEECVLRAIYNDTTPDSNLVSHHISKAMTVSKVVPVALLLAASKAAGENKSVWENKIQEH</sequence>
<dbReference type="Gene3D" id="1.10.8.1080">
    <property type="match status" value="1"/>
</dbReference>
<organism evidence="3 4">
    <name type="scientific">Naegleria lovaniensis</name>
    <name type="common">Amoeba</name>
    <dbReference type="NCBI Taxonomy" id="51637"/>
    <lineage>
        <taxon>Eukaryota</taxon>
        <taxon>Discoba</taxon>
        <taxon>Heterolobosea</taxon>
        <taxon>Tetramitia</taxon>
        <taxon>Eutetramitia</taxon>
        <taxon>Vahlkampfiidae</taxon>
        <taxon>Naegleria</taxon>
    </lineage>
</organism>
<dbReference type="GO" id="GO:0005654">
    <property type="term" value="C:nucleoplasm"/>
    <property type="evidence" value="ECO:0007669"/>
    <property type="project" value="TreeGrafter"/>
</dbReference>
<feature type="domain" description="SIS" evidence="2">
    <location>
        <begin position="69"/>
        <end position="241"/>
    </location>
</feature>
<dbReference type="Pfam" id="PF22645">
    <property type="entry name" value="GKRP_SIS_N"/>
    <property type="match status" value="1"/>
</dbReference>
<dbReference type="GO" id="GO:0009750">
    <property type="term" value="P:response to fructose"/>
    <property type="evidence" value="ECO:0007669"/>
    <property type="project" value="TreeGrafter"/>
</dbReference>
<dbReference type="Gene3D" id="3.40.50.12620">
    <property type="match status" value="1"/>
</dbReference>
<name>A0AA88H476_NAELO</name>
<protein>
    <recommendedName>
        <fullName evidence="2">SIS domain-containing protein</fullName>
    </recommendedName>
</protein>
<evidence type="ECO:0000313" key="3">
    <source>
        <dbReference type="EMBL" id="KAG2392732.1"/>
    </source>
</evidence>
<dbReference type="GO" id="GO:0005829">
    <property type="term" value="C:cytosol"/>
    <property type="evidence" value="ECO:0007669"/>
    <property type="project" value="TreeGrafter"/>
</dbReference>
<evidence type="ECO:0000256" key="1">
    <source>
        <dbReference type="ARBA" id="ARBA00023277"/>
    </source>
</evidence>
<dbReference type="Proteomes" id="UP000816034">
    <property type="component" value="Unassembled WGS sequence"/>
</dbReference>
<evidence type="ECO:0000313" key="4">
    <source>
        <dbReference type="Proteomes" id="UP000816034"/>
    </source>
</evidence>
<dbReference type="GO" id="GO:0042593">
    <property type="term" value="P:glucose homeostasis"/>
    <property type="evidence" value="ECO:0007669"/>
    <property type="project" value="TreeGrafter"/>
</dbReference>
<evidence type="ECO:0000259" key="2">
    <source>
        <dbReference type="PROSITE" id="PS51464"/>
    </source>
</evidence>
<dbReference type="Pfam" id="PF22198">
    <property type="entry name" value="GKRP_SIS_2"/>
    <property type="match status" value="1"/>
</dbReference>
<dbReference type="EMBL" id="PYSW02000004">
    <property type="protein sequence ID" value="KAG2392732.1"/>
    <property type="molecule type" value="Genomic_DNA"/>
</dbReference>
<proteinExistence type="predicted"/>
<dbReference type="GO" id="GO:0019899">
    <property type="term" value="F:enzyme binding"/>
    <property type="evidence" value="ECO:0007669"/>
    <property type="project" value="TreeGrafter"/>
</dbReference>
<dbReference type="InterPro" id="IPR046348">
    <property type="entry name" value="SIS_dom_sf"/>
</dbReference>
<dbReference type="GO" id="GO:0030246">
    <property type="term" value="F:carbohydrate binding"/>
    <property type="evidence" value="ECO:0007669"/>
    <property type="project" value="TreeGrafter"/>
</dbReference>
<dbReference type="InterPro" id="IPR005486">
    <property type="entry name" value="Glucokinase_regulatory_CS"/>
</dbReference>
<keyword evidence="1" id="KW-0119">Carbohydrate metabolism</keyword>
<dbReference type="GO" id="GO:0070095">
    <property type="term" value="F:fructose-6-phosphate binding"/>
    <property type="evidence" value="ECO:0007669"/>
    <property type="project" value="TreeGrafter"/>
</dbReference>